<evidence type="ECO:0000256" key="1">
    <source>
        <dbReference type="SAM" id="MobiDB-lite"/>
    </source>
</evidence>
<dbReference type="GO" id="GO:0005634">
    <property type="term" value="C:nucleus"/>
    <property type="evidence" value="ECO:0007669"/>
    <property type="project" value="TreeGrafter"/>
</dbReference>
<dbReference type="Pfam" id="PF13516">
    <property type="entry name" value="LRR_6"/>
    <property type="match status" value="1"/>
</dbReference>
<dbReference type="GO" id="GO:0048471">
    <property type="term" value="C:perinuclear region of cytoplasm"/>
    <property type="evidence" value="ECO:0007669"/>
    <property type="project" value="TreeGrafter"/>
</dbReference>
<dbReference type="PANTHER" id="PTHR24113:SF15">
    <property type="entry name" value="NACHT DOMAIN-CONTAINING PROTEIN"/>
    <property type="match status" value="1"/>
</dbReference>
<dbReference type="GO" id="GO:0005096">
    <property type="term" value="F:GTPase activator activity"/>
    <property type="evidence" value="ECO:0007669"/>
    <property type="project" value="InterPro"/>
</dbReference>
<sequence>MGIEYLEVGVSLGLTGNTVRQLEHDHRRAVDINFHILKTWRDNVDYGKSVNDMYDQLAVVFMDIELGILHDFVRNEQAQTARAQTTVDEQLASERRPHEGEMSKVWKAIDSLRLKIPPGQGTRPKVSASRAVTATPDDSSEPNERNPGSHRRTGKAVFAERDVKKAAEPAQGETRGESKRRKLRVISLLRKHELPHLWSTVSDQVLEDGELNVSFITLSVQNVEDLTYLIASGNATNISKLNLQECGLESTDETASLLAAIVRATTVKELWLPNNDLHGRPVRALTGHVGAWTKMEILRLEYCDLGDDDVSSLTSTLSSMTSLKVLGLAGNNVTDDTARHVTEAVVKLPAVDTQSLSDNWITPAGVKSLRAMAATTPRVWLAW</sequence>
<organism evidence="2 3">
    <name type="scientific">Ridgeia piscesae</name>
    <name type="common">Tubeworm</name>
    <dbReference type="NCBI Taxonomy" id="27915"/>
    <lineage>
        <taxon>Eukaryota</taxon>
        <taxon>Metazoa</taxon>
        <taxon>Spiralia</taxon>
        <taxon>Lophotrochozoa</taxon>
        <taxon>Annelida</taxon>
        <taxon>Polychaeta</taxon>
        <taxon>Sedentaria</taxon>
        <taxon>Canalipalpata</taxon>
        <taxon>Sabellida</taxon>
        <taxon>Siboglinidae</taxon>
        <taxon>Ridgeia</taxon>
    </lineage>
</organism>
<dbReference type="InterPro" id="IPR032675">
    <property type="entry name" value="LRR_dom_sf"/>
</dbReference>
<comment type="caution">
    <text evidence="2">The sequence shown here is derived from an EMBL/GenBank/DDBJ whole genome shotgun (WGS) entry which is preliminary data.</text>
</comment>
<reference evidence="2" key="1">
    <citation type="journal article" date="2023" name="Mol. Biol. Evol.">
        <title>Third-Generation Sequencing Reveals the Adaptive Role of the Epigenome in Three Deep-Sea Polychaetes.</title>
        <authorList>
            <person name="Perez M."/>
            <person name="Aroh O."/>
            <person name="Sun Y."/>
            <person name="Lan Y."/>
            <person name="Juniper S.K."/>
            <person name="Young C.R."/>
            <person name="Angers B."/>
            <person name="Qian P.Y."/>
        </authorList>
    </citation>
    <scope>NUCLEOTIDE SEQUENCE</scope>
    <source>
        <strain evidence="2">R07B-5</strain>
    </source>
</reference>
<dbReference type="SUPFAM" id="SSF52047">
    <property type="entry name" value="RNI-like"/>
    <property type="match status" value="1"/>
</dbReference>
<dbReference type="GO" id="GO:0031267">
    <property type="term" value="F:small GTPase binding"/>
    <property type="evidence" value="ECO:0007669"/>
    <property type="project" value="TreeGrafter"/>
</dbReference>
<proteinExistence type="predicted"/>
<evidence type="ECO:0000313" key="3">
    <source>
        <dbReference type="Proteomes" id="UP001209878"/>
    </source>
</evidence>
<protein>
    <submittedName>
        <fullName evidence="2">Uncharacterized protein</fullName>
    </submittedName>
</protein>
<dbReference type="Gene3D" id="3.80.10.10">
    <property type="entry name" value="Ribonuclease Inhibitor"/>
    <property type="match status" value="1"/>
</dbReference>
<gene>
    <name evidence="2" type="ORF">NP493_1038g01009</name>
</gene>
<dbReference type="GO" id="GO:0005829">
    <property type="term" value="C:cytosol"/>
    <property type="evidence" value="ECO:0007669"/>
    <property type="project" value="TreeGrafter"/>
</dbReference>
<feature type="region of interest" description="Disordered" evidence="1">
    <location>
        <begin position="115"/>
        <end position="179"/>
    </location>
</feature>
<feature type="region of interest" description="Disordered" evidence="1">
    <location>
        <begin position="81"/>
        <end position="102"/>
    </location>
</feature>
<dbReference type="EMBL" id="JAODUO010001037">
    <property type="protein sequence ID" value="KAK2171696.1"/>
    <property type="molecule type" value="Genomic_DNA"/>
</dbReference>
<dbReference type="AlphaFoldDB" id="A0AAD9KIB2"/>
<keyword evidence="3" id="KW-1185">Reference proteome</keyword>
<dbReference type="InterPro" id="IPR001611">
    <property type="entry name" value="Leu-rich_rpt"/>
</dbReference>
<evidence type="ECO:0000313" key="2">
    <source>
        <dbReference type="EMBL" id="KAK2171696.1"/>
    </source>
</evidence>
<dbReference type="GO" id="GO:0006913">
    <property type="term" value="P:nucleocytoplasmic transport"/>
    <property type="evidence" value="ECO:0007669"/>
    <property type="project" value="TreeGrafter"/>
</dbReference>
<dbReference type="SMART" id="SM00368">
    <property type="entry name" value="LRR_RI"/>
    <property type="match status" value="3"/>
</dbReference>
<dbReference type="InterPro" id="IPR027038">
    <property type="entry name" value="RanGap"/>
</dbReference>
<feature type="compositionally biased region" description="Basic and acidic residues" evidence="1">
    <location>
        <begin position="158"/>
        <end position="167"/>
    </location>
</feature>
<feature type="compositionally biased region" description="Basic and acidic residues" evidence="1">
    <location>
        <begin position="92"/>
        <end position="102"/>
    </location>
</feature>
<dbReference type="PANTHER" id="PTHR24113">
    <property type="entry name" value="RAN GTPASE-ACTIVATING PROTEIN 1"/>
    <property type="match status" value="1"/>
</dbReference>
<dbReference type="Proteomes" id="UP001209878">
    <property type="component" value="Unassembled WGS sequence"/>
</dbReference>
<accession>A0AAD9KIB2</accession>
<name>A0AAD9KIB2_RIDPI</name>